<dbReference type="KEGG" id="gji:H1R19_00390"/>
<dbReference type="InterPro" id="IPR036412">
    <property type="entry name" value="HAD-like_sf"/>
</dbReference>
<sequence length="210" mass="23450">MDGTLLRGASTIELARHFGKLDEGLAIEQRWLADEITEREFWQVLLDLCGGATDSELDAAFHGARWMSGVAETFADIRSRGEIAIVISQSPIFFVRRLQQWGVHETYGSALEIDQPFADGATIAPEEKVSITAQVMERHSISPENCVAYGDSSSDLDLFRWLPNSVAVNSDPVIAELATDRYLGEDIREAYEIGRRLLTTTRADRRNPLH</sequence>
<keyword evidence="3" id="KW-1185">Reference proteome</keyword>
<evidence type="ECO:0000256" key="1">
    <source>
        <dbReference type="ARBA" id="ARBA00009184"/>
    </source>
</evidence>
<comment type="similarity">
    <text evidence="1">Belongs to the HAD-like hydrolase superfamily. SerB family.</text>
</comment>
<gene>
    <name evidence="2" type="ORF">H1R19_00390</name>
</gene>
<dbReference type="PANTHER" id="PTHR43344">
    <property type="entry name" value="PHOSPHOSERINE PHOSPHATASE"/>
    <property type="match status" value="1"/>
</dbReference>
<proteinExistence type="inferred from homology"/>
<dbReference type="InterPro" id="IPR023214">
    <property type="entry name" value="HAD_sf"/>
</dbReference>
<dbReference type="SUPFAM" id="SSF56784">
    <property type="entry name" value="HAD-like"/>
    <property type="match status" value="1"/>
</dbReference>
<dbReference type="AlphaFoldDB" id="A0A7D7LUZ1"/>
<dbReference type="Pfam" id="PF12710">
    <property type="entry name" value="HAD"/>
    <property type="match status" value="1"/>
</dbReference>
<dbReference type="Gene3D" id="3.40.50.1000">
    <property type="entry name" value="HAD superfamily/HAD-like"/>
    <property type="match status" value="1"/>
</dbReference>
<protein>
    <submittedName>
        <fullName evidence="2">HAD-IB family phosphatase</fullName>
    </submittedName>
</protein>
<accession>A0A7D7LUZ1</accession>
<organism evidence="2 3">
    <name type="scientific">Gordonia jinghuaiqii</name>
    <dbReference type="NCBI Taxonomy" id="2758710"/>
    <lineage>
        <taxon>Bacteria</taxon>
        <taxon>Bacillati</taxon>
        <taxon>Actinomycetota</taxon>
        <taxon>Actinomycetes</taxon>
        <taxon>Mycobacteriales</taxon>
        <taxon>Gordoniaceae</taxon>
        <taxon>Gordonia</taxon>
    </lineage>
</organism>
<dbReference type="Proteomes" id="UP000515663">
    <property type="component" value="Chromosome"/>
</dbReference>
<dbReference type="NCBIfam" id="TIGR01488">
    <property type="entry name" value="HAD-SF-IB"/>
    <property type="match status" value="1"/>
</dbReference>
<evidence type="ECO:0000313" key="3">
    <source>
        <dbReference type="Proteomes" id="UP000515663"/>
    </source>
</evidence>
<name>A0A7D7LUZ1_9ACTN</name>
<dbReference type="InterPro" id="IPR050582">
    <property type="entry name" value="HAD-like_SerB"/>
</dbReference>
<dbReference type="EMBL" id="CP059491">
    <property type="protein sequence ID" value="QMT03660.1"/>
    <property type="molecule type" value="Genomic_DNA"/>
</dbReference>
<evidence type="ECO:0000313" key="2">
    <source>
        <dbReference type="EMBL" id="QMT03660.1"/>
    </source>
</evidence>
<reference evidence="3" key="1">
    <citation type="submission" date="2020-07" db="EMBL/GenBank/DDBJ databases">
        <title>novel species isolated from the respiratory tract of Marmot.</title>
        <authorList>
            <person name="Zhang G."/>
        </authorList>
    </citation>
    <scope>NUCLEOTIDE SEQUENCE [LARGE SCALE GENOMIC DNA]</scope>
    <source>
        <strain evidence="3">686</strain>
    </source>
</reference>